<sequence>MSDQNSLGGRVKRYAQVSTAVGGLAARLAGERYLGIDLDRGRHAAELTRALGGLKGPLMKVAQILSTIPDALPREYAQELSQLQANAPAMGWPFVKRRMASELGPDWQAKLGSFEKEAARAASLGQVHRATDKAGRRLACKLQYPDMSSAVEADLKQLKLIFSIYGHYDGAIDTGEIHAELAARLREELDYVREAKHIRLYRHMLAGEAGVHVPEVVPELSTARLLTMTWLEGEPILSAVQAPQEARNAIAMNMFRAWYRPFYGYGVIHGDPHLGNYAVRPDQTLNLLDFGCIRVFPARFVGGVIDLYWALARDDEALAIHAYETWGFRNLSREVIDTLNLWARFLYAPLLENRARRIQESPTGEFGREVAEKVHRDLKRLGGVTPPREFVFMDRAAIGLGAVFMRLKADLNWHELFHDLIRGFDLTALEARQNALLDEIGVPRPE</sequence>
<evidence type="ECO:0000259" key="5">
    <source>
        <dbReference type="Pfam" id="PF03109"/>
    </source>
</evidence>
<reference evidence="6" key="1">
    <citation type="journal article" date="2014" name="Int. J. Syst. Evol. Microbiol.">
        <title>Complete genome sequence of Corynebacterium casei LMG S-19264T (=DSM 44701T), isolated from a smear-ripened cheese.</title>
        <authorList>
            <consortium name="US DOE Joint Genome Institute (JGI-PGF)"/>
            <person name="Walter F."/>
            <person name="Albersmeier A."/>
            <person name="Kalinowski J."/>
            <person name="Ruckert C."/>
        </authorList>
    </citation>
    <scope>NUCLEOTIDE SEQUENCE</scope>
    <source>
        <strain evidence="6">CGMCC 1.15725</strain>
    </source>
</reference>
<dbReference type="InterPro" id="IPR011009">
    <property type="entry name" value="Kinase-like_dom_sf"/>
</dbReference>
<protein>
    <submittedName>
        <fullName evidence="6">ABC transporter ATP-binding protein</fullName>
    </submittedName>
</protein>
<dbReference type="GO" id="GO:0016740">
    <property type="term" value="F:transferase activity"/>
    <property type="evidence" value="ECO:0007669"/>
    <property type="project" value="UniProtKB-KW"/>
</dbReference>
<dbReference type="PANTHER" id="PTHR43851">
    <property type="match status" value="1"/>
</dbReference>
<comment type="caution">
    <text evidence="6">The sequence shown here is derived from an EMBL/GenBank/DDBJ whole genome shotgun (WGS) entry which is preliminary data.</text>
</comment>
<dbReference type="InterPro" id="IPR004147">
    <property type="entry name" value="ABC1_dom"/>
</dbReference>
<evidence type="ECO:0000256" key="3">
    <source>
        <dbReference type="ARBA" id="ARBA00022741"/>
    </source>
</evidence>
<dbReference type="GO" id="GO:0006744">
    <property type="term" value="P:ubiquinone biosynthetic process"/>
    <property type="evidence" value="ECO:0007669"/>
    <property type="project" value="TreeGrafter"/>
</dbReference>
<evidence type="ECO:0000256" key="2">
    <source>
        <dbReference type="ARBA" id="ARBA00022679"/>
    </source>
</evidence>
<accession>A0A8J3E6L0</accession>
<dbReference type="SUPFAM" id="SSF56112">
    <property type="entry name" value="Protein kinase-like (PK-like)"/>
    <property type="match status" value="1"/>
</dbReference>
<keyword evidence="3" id="KW-0547">Nucleotide-binding</keyword>
<dbReference type="CDD" id="cd13970">
    <property type="entry name" value="ABC1_ADCK3"/>
    <property type="match status" value="1"/>
</dbReference>
<keyword evidence="2" id="KW-0808">Transferase</keyword>
<dbReference type="PANTHER" id="PTHR43851:SF3">
    <property type="entry name" value="COENZYME Q8"/>
    <property type="match status" value="1"/>
</dbReference>
<feature type="domain" description="ABC1 atypical kinase-like" evidence="5">
    <location>
        <begin position="82"/>
        <end position="317"/>
    </location>
</feature>
<dbReference type="GO" id="GO:0005524">
    <property type="term" value="F:ATP binding"/>
    <property type="evidence" value="ECO:0007669"/>
    <property type="project" value="UniProtKB-KW"/>
</dbReference>
<keyword evidence="4 6" id="KW-0067">ATP-binding</keyword>
<keyword evidence="7" id="KW-1185">Reference proteome</keyword>
<dbReference type="AlphaFoldDB" id="A0A8J3E6L0"/>
<gene>
    <name evidence="6" type="ORF">GCM10011611_60020</name>
</gene>
<evidence type="ECO:0000313" key="7">
    <source>
        <dbReference type="Proteomes" id="UP000646365"/>
    </source>
</evidence>
<dbReference type="InterPro" id="IPR034646">
    <property type="entry name" value="ADCK3_dom"/>
</dbReference>
<evidence type="ECO:0000256" key="4">
    <source>
        <dbReference type="ARBA" id="ARBA00022840"/>
    </source>
</evidence>
<dbReference type="Proteomes" id="UP000646365">
    <property type="component" value="Unassembled WGS sequence"/>
</dbReference>
<organism evidence="6 7">
    <name type="scientific">Aliidongia dinghuensis</name>
    <dbReference type="NCBI Taxonomy" id="1867774"/>
    <lineage>
        <taxon>Bacteria</taxon>
        <taxon>Pseudomonadati</taxon>
        <taxon>Pseudomonadota</taxon>
        <taxon>Alphaproteobacteria</taxon>
        <taxon>Rhodospirillales</taxon>
        <taxon>Dongiaceae</taxon>
        <taxon>Aliidongia</taxon>
    </lineage>
</organism>
<proteinExistence type="inferred from homology"/>
<dbReference type="InterPro" id="IPR051409">
    <property type="entry name" value="Atypical_kinase_ADCK"/>
</dbReference>
<comment type="similarity">
    <text evidence="1">Belongs to the protein kinase superfamily. ADCK protein kinase family.</text>
</comment>
<evidence type="ECO:0000256" key="1">
    <source>
        <dbReference type="ARBA" id="ARBA00009670"/>
    </source>
</evidence>
<dbReference type="Pfam" id="PF03109">
    <property type="entry name" value="ABC1"/>
    <property type="match status" value="1"/>
</dbReference>
<dbReference type="RefSeq" id="WP_189051877.1">
    <property type="nucleotide sequence ID" value="NZ_BMJQ01000022.1"/>
</dbReference>
<reference evidence="6" key="2">
    <citation type="submission" date="2020-09" db="EMBL/GenBank/DDBJ databases">
        <authorList>
            <person name="Sun Q."/>
            <person name="Zhou Y."/>
        </authorList>
    </citation>
    <scope>NUCLEOTIDE SEQUENCE</scope>
    <source>
        <strain evidence="6">CGMCC 1.15725</strain>
    </source>
</reference>
<evidence type="ECO:0000313" key="6">
    <source>
        <dbReference type="EMBL" id="GGF45581.1"/>
    </source>
</evidence>
<name>A0A8J3E6L0_9PROT</name>
<dbReference type="EMBL" id="BMJQ01000022">
    <property type="protein sequence ID" value="GGF45581.1"/>
    <property type="molecule type" value="Genomic_DNA"/>
</dbReference>